<dbReference type="InterPro" id="IPR013131">
    <property type="entry name" value="Mannitol_DH_N"/>
</dbReference>
<dbReference type="AlphaFoldDB" id="A0A6G9XRD9"/>
<dbReference type="Proteomes" id="UP000501705">
    <property type="component" value="Chromosome"/>
</dbReference>
<reference evidence="5 6" key="1">
    <citation type="journal article" date="2019" name="ACS Chem. Biol.">
        <title>Identification and Mobilization of a Cryptic Antibiotic Biosynthesis Gene Locus from a Human-Pathogenic Nocardia Isolate.</title>
        <authorList>
            <person name="Herisse M."/>
            <person name="Ishida K."/>
            <person name="Porter J.L."/>
            <person name="Howden B."/>
            <person name="Hertweck C."/>
            <person name="Stinear T.P."/>
            <person name="Pidot S.J."/>
        </authorList>
    </citation>
    <scope>NUCLEOTIDE SEQUENCE [LARGE SCALE GENOMIC DNA]</scope>
    <source>
        <strain evidence="5 6">AUSMDU00024985</strain>
    </source>
</reference>
<accession>A0A6G9XRD9</accession>
<dbReference type="InterPro" id="IPR013328">
    <property type="entry name" value="6PGD_dom2"/>
</dbReference>
<dbReference type="PRINTS" id="PR00084">
    <property type="entry name" value="MTLDHDRGNASE"/>
</dbReference>
<dbReference type="InterPro" id="IPR008927">
    <property type="entry name" value="6-PGluconate_DH-like_C_sf"/>
</dbReference>
<comment type="catalytic activity">
    <reaction evidence="2">
        <text>D-mannitol 1-phosphate + NAD(+) = beta-D-fructose 6-phosphate + NADH + H(+)</text>
        <dbReference type="Rhea" id="RHEA:19661"/>
        <dbReference type="ChEBI" id="CHEBI:15378"/>
        <dbReference type="ChEBI" id="CHEBI:57540"/>
        <dbReference type="ChEBI" id="CHEBI:57634"/>
        <dbReference type="ChEBI" id="CHEBI:57945"/>
        <dbReference type="ChEBI" id="CHEBI:61381"/>
        <dbReference type="EC" id="1.1.1.17"/>
    </reaction>
</comment>
<dbReference type="InterPro" id="IPR036291">
    <property type="entry name" value="NAD(P)-bd_dom_sf"/>
</dbReference>
<evidence type="ECO:0000259" key="4">
    <source>
        <dbReference type="Pfam" id="PF08125"/>
    </source>
</evidence>
<evidence type="ECO:0000313" key="5">
    <source>
        <dbReference type="EMBL" id="QIS03512.1"/>
    </source>
</evidence>
<evidence type="ECO:0000259" key="3">
    <source>
        <dbReference type="Pfam" id="PF01232"/>
    </source>
</evidence>
<dbReference type="Gene3D" id="3.40.50.720">
    <property type="entry name" value="NAD(P)-binding Rossmann-like Domain"/>
    <property type="match status" value="1"/>
</dbReference>
<protein>
    <submittedName>
        <fullName evidence="5">Mannitol dehydrogenase family protein</fullName>
    </submittedName>
</protein>
<dbReference type="EMBL" id="CP046171">
    <property type="protein sequence ID" value="QIS03512.1"/>
    <property type="molecule type" value="Genomic_DNA"/>
</dbReference>
<feature type="domain" description="Mannitol dehydrogenase N-terminal" evidence="3">
    <location>
        <begin position="65"/>
        <end position="312"/>
    </location>
</feature>
<dbReference type="Pfam" id="PF08125">
    <property type="entry name" value="Mannitol_dh_C"/>
    <property type="match status" value="1"/>
</dbReference>
<evidence type="ECO:0000256" key="2">
    <source>
        <dbReference type="ARBA" id="ARBA00048615"/>
    </source>
</evidence>
<evidence type="ECO:0000256" key="1">
    <source>
        <dbReference type="ARBA" id="ARBA00023002"/>
    </source>
</evidence>
<dbReference type="SUPFAM" id="SSF51735">
    <property type="entry name" value="NAD(P)-binding Rossmann-fold domains"/>
    <property type="match status" value="1"/>
</dbReference>
<sequence length="531" mass="58318">MPLAPRITQRRPHMRVPLITAKKTRTETNTRVPGRIVPRLSADLLHRLPETVARPGFAPRSLTTGILHLGCGSFHRAHQALATQHAMNQTGDARWGIAAVAINRPTIVDALRGQDNLYTTLLHEDGQARVEVVGALTETVHAPSDLIGVPNRIADPRVKIVTLTVTASGYCVSPVTGRLETDCPGVRHDVRHPTRPITPIGMLAQGLELVRRRGTVPPVVISCDNLCANGATLRRAVIDFALLRDDHLAEWIARHVQFPNSVVDRIVQPTAPTDAAIARNWLGGIDDHAPVSAEPFMTWTIEDFDGERPRWELGGAQFVANVKDYELAKLRLLNGTHMLLAYLGGVAGYRTIAEATADPALATLARQFMLDEQGPTLALPAPELRRTVDDLMRRFRNPAIAQDMTRIGRNGSDKMIPRVVDALRDNIAAGRPTPGATLLIAAWIRWFSASRHPDAVMELIDPRADSLTELVDADPHRCAQAFLRRTDIFGTLPEAERVQRQVGDALADLTRDGVAAAVRRRLAPQWEGSIR</sequence>
<feature type="domain" description="Mannitol dehydrogenase C-terminal" evidence="4">
    <location>
        <begin position="321"/>
        <end position="507"/>
    </location>
</feature>
<evidence type="ECO:0000313" key="6">
    <source>
        <dbReference type="Proteomes" id="UP000501705"/>
    </source>
</evidence>
<dbReference type="InterPro" id="IPR000669">
    <property type="entry name" value="Mannitol_DH"/>
</dbReference>
<dbReference type="Gene3D" id="1.10.1040.10">
    <property type="entry name" value="N-(1-d-carboxylethyl)-l-norvaline Dehydrogenase, domain 2"/>
    <property type="match status" value="1"/>
</dbReference>
<dbReference type="InterPro" id="IPR013118">
    <property type="entry name" value="Mannitol_DH_C"/>
</dbReference>
<proteinExistence type="predicted"/>
<dbReference type="InterPro" id="IPR050988">
    <property type="entry name" value="Mannitol_DH/Oxidoreductase"/>
</dbReference>
<dbReference type="SUPFAM" id="SSF48179">
    <property type="entry name" value="6-phosphogluconate dehydrogenase C-terminal domain-like"/>
    <property type="match status" value="1"/>
</dbReference>
<gene>
    <name evidence="5" type="ORF">F5X71_15350</name>
</gene>
<keyword evidence="1" id="KW-0560">Oxidoreductase</keyword>
<dbReference type="Pfam" id="PF01232">
    <property type="entry name" value="Mannitol_dh"/>
    <property type="match status" value="1"/>
</dbReference>
<dbReference type="PANTHER" id="PTHR43362:SF1">
    <property type="entry name" value="MANNITOL DEHYDROGENASE 2-RELATED"/>
    <property type="match status" value="1"/>
</dbReference>
<dbReference type="GO" id="GO:0008926">
    <property type="term" value="F:mannitol-1-phosphate 5-dehydrogenase activity"/>
    <property type="evidence" value="ECO:0007669"/>
    <property type="project" value="UniProtKB-EC"/>
</dbReference>
<name>A0A6G9XRD9_NOCBR</name>
<dbReference type="PANTHER" id="PTHR43362">
    <property type="entry name" value="MANNITOL DEHYDROGENASE DSF1-RELATED"/>
    <property type="match status" value="1"/>
</dbReference>
<organism evidence="5 6">
    <name type="scientific">Nocardia brasiliensis</name>
    <dbReference type="NCBI Taxonomy" id="37326"/>
    <lineage>
        <taxon>Bacteria</taxon>
        <taxon>Bacillati</taxon>
        <taxon>Actinomycetota</taxon>
        <taxon>Actinomycetes</taxon>
        <taxon>Mycobacteriales</taxon>
        <taxon>Nocardiaceae</taxon>
        <taxon>Nocardia</taxon>
    </lineage>
</organism>